<organism evidence="2 3">
    <name type="scientific">Tilletia indica</name>
    <dbReference type="NCBI Taxonomy" id="43049"/>
    <lineage>
        <taxon>Eukaryota</taxon>
        <taxon>Fungi</taxon>
        <taxon>Dikarya</taxon>
        <taxon>Basidiomycota</taxon>
        <taxon>Ustilaginomycotina</taxon>
        <taxon>Exobasidiomycetes</taxon>
        <taxon>Tilletiales</taxon>
        <taxon>Tilletiaceae</taxon>
        <taxon>Tilletia</taxon>
    </lineage>
</organism>
<feature type="region of interest" description="Disordered" evidence="1">
    <location>
        <begin position="1"/>
        <end position="29"/>
    </location>
</feature>
<comment type="caution">
    <text evidence="2">The sequence shown here is derived from an EMBL/GenBank/DDBJ whole genome shotgun (WGS) entry which is preliminary data.</text>
</comment>
<protein>
    <submittedName>
        <fullName evidence="2">Uncharacterized protein</fullName>
    </submittedName>
</protein>
<dbReference type="EMBL" id="LWDF02000555">
    <property type="protein sequence ID" value="KAE8244926.1"/>
    <property type="molecule type" value="Genomic_DNA"/>
</dbReference>
<name>A0A8T8SPP4_9BASI</name>
<gene>
    <name evidence="2" type="ORF">A4X13_0g6167</name>
</gene>
<evidence type="ECO:0000313" key="2">
    <source>
        <dbReference type="EMBL" id="KAE8244926.1"/>
    </source>
</evidence>
<reference evidence="2" key="2">
    <citation type="journal article" date="2019" name="IMA Fungus">
        <title>Genome sequencing and comparison of five Tilletia species to identify candidate genes for the detection of regulated species infecting wheat.</title>
        <authorList>
            <person name="Nguyen H.D.T."/>
            <person name="Sultana T."/>
            <person name="Kesanakurti P."/>
            <person name="Hambleton S."/>
        </authorList>
    </citation>
    <scope>NUCLEOTIDE SEQUENCE</scope>
    <source>
        <strain evidence="2">DAOMC 236416</strain>
    </source>
</reference>
<accession>A0A8T8SPP4</accession>
<feature type="region of interest" description="Disordered" evidence="1">
    <location>
        <begin position="41"/>
        <end position="86"/>
    </location>
</feature>
<keyword evidence="3" id="KW-1185">Reference proteome</keyword>
<dbReference type="AlphaFoldDB" id="A0A8T8SPP4"/>
<dbReference type="Proteomes" id="UP000077521">
    <property type="component" value="Unassembled WGS sequence"/>
</dbReference>
<evidence type="ECO:0000256" key="1">
    <source>
        <dbReference type="SAM" id="MobiDB-lite"/>
    </source>
</evidence>
<evidence type="ECO:0000313" key="3">
    <source>
        <dbReference type="Proteomes" id="UP000077521"/>
    </source>
</evidence>
<reference evidence="2" key="1">
    <citation type="submission" date="2016-04" db="EMBL/GenBank/DDBJ databases">
        <authorList>
            <person name="Nguyen H.D."/>
            <person name="Samba Siva P."/>
            <person name="Cullis J."/>
            <person name="Levesque C.A."/>
            <person name="Hambleton S."/>
        </authorList>
    </citation>
    <scope>NUCLEOTIDE SEQUENCE</scope>
    <source>
        <strain evidence="2">DAOMC 236416</strain>
    </source>
</reference>
<sequence length="116" mass="13516">MARMTQPADVDAERRPDHRHRTWASQPSAAMMGADPCLLSSLLQDQPPVSRRSSDLMSSRFSPLPLPQRMRRRRTQQMPLMLRRRTPMPHLRLRQHLLSNLAIIAQWATKVIPYLK</sequence>
<proteinExistence type="predicted"/>